<evidence type="ECO:0000313" key="3">
    <source>
        <dbReference type="EMBL" id="PKY99173.1"/>
    </source>
</evidence>
<comment type="caution">
    <text evidence="3">The sequence shown here is derived from an EMBL/GenBank/DDBJ whole genome shotgun (WGS) entry which is preliminary data.</text>
</comment>
<organism evidence="3 4">
    <name type="scientific">Actinomyces urogenitalis</name>
    <dbReference type="NCBI Taxonomy" id="103621"/>
    <lineage>
        <taxon>Bacteria</taxon>
        <taxon>Bacillati</taxon>
        <taxon>Actinomycetota</taxon>
        <taxon>Actinomycetes</taxon>
        <taxon>Actinomycetales</taxon>
        <taxon>Actinomycetaceae</taxon>
        <taxon>Actinomyces</taxon>
    </lineage>
</organism>
<sequence>MMTALALLASTALAADVPATPSAEEARQAAVEELSKPAYHPRPSLLEQIWQWLISHLQLTQVIPGAPAWLSMLIVAVALAVLLGLLVVLLRRVTLTGRSRRRGASLFDDDRDSAALTQAADQAARSGDWATAVVERFRAIIRSLDERGLIDDYPGMTAHEAAEVSAAALGTLGGELRQAANLFDSVRYGEVVSTAVQDEWMRRLAQAIAQTRPLATQAVAS</sequence>
<dbReference type="Proteomes" id="UP000234778">
    <property type="component" value="Unassembled WGS sequence"/>
</dbReference>
<dbReference type="AlphaFoldDB" id="A0A2I1KU69"/>
<dbReference type="EMBL" id="PKHA01000002">
    <property type="protein sequence ID" value="PKY99173.1"/>
    <property type="molecule type" value="Genomic_DNA"/>
</dbReference>
<gene>
    <name evidence="3" type="ORF">CYJ26_03335</name>
</gene>
<proteinExistence type="predicted"/>
<keyword evidence="1" id="KW-0472">Membrane</keyword>
<dbReference type="InterPro" id="IPR025403">
    <property type="entry name" value="TgpA-like_C"/>
</dbReference>
<reference evidence="3 4" key="1">
    <citation type="submission" date="2017-12" db="EMBL/GenBank/DDBJ databases">
        <title>Phylogenetic diversity of female urinary microbiome.</title>
        <authorList>
            <person name="Thomas-White K."/>
            <person name="Wolfe A.J."/>
        </authorList>
    </citation>
    <scope>NUCLEOTIDE SEQUENCE [LARGE SCALE GENOMIC DNA]</scope>
    <source>
        <strain evidence="3 4">UMB0319</strain>
    </source>
</reference>
<dbReference type="Pfam" id="PF13559">
    <property type="entry name" value="DUF4129"/>
    <property type="match status" value="1"/>
</dbReference>
<accession>A0A2I1KU69</accession>
<keyword evidence="1" id="KW-0812">Transmembrane</keyword>
<feature type="transmembrane region" description="Helical" evidence="1">
    <location>
        <begin position="68"/>
        <end position="90"/>
    </location>
</feature>
<protein>
    <recommendedName>
        <fullName evidence="2">Protein-glutamine gamma-glutamyltransferase-like C-terminal domain-containing protein</fullName>
    </recommendedName>
</protein>
<evidence type="ECO:0000256" key="1">
    <source>
        <dbReference type="SAM" id="Phobius"/>
    </source>
</evidence>
<feature type="domain" description="Protein-glutamine gamma-glutamyltransferase-like C-terminal" evidence="2">
    <location>
        <begin position="136"/>
        <end position="203"/>
    </location>
</feature>
<evidence type="ECO:0000313" key="4">
    <source>
        <dbReference type="Proteomes" id="UP000234778"/>
    </source>
</evidence>
<keyword evidence="1" id="KW-1133">Transmembrane helix</keyword>
<evidence type="ECO:0000259" key="2">
    <source>
        <dbReference type="Pfam" id="PF13559"/>
    </source>
</evidence>
<name>A0A2I1KU69_9ACTO</name>